<comment type="subunit">
    <text evidence="4">Homotetramer.</text>
</comment>
<keyword evidence="6" id="KW-1185">Reference proteome</keyword>
<dbReference type="GO" id="GO:0009847">
    <property type="term" value="P:spore germination"/>
    <property type="evidence" value="ECO:0007669"/>
    <property type="project" value="UniProtKB-UniRule"/>
</dbReference>
<dbReference type="EMBL" id="ABVQ01000035">
    <property type="protein sequence ID" value="EEC57920.1"/>
    <property type="molecule type" value="Genomic_DNA"/>
</dbReference>
<comment type="similarity">
    <text evidence="4">Belongs to the peptidase A25 family.</text>
</comment>
<evidence type="ECO:0000256" key="2">
    <source>
        <dbReference type="ARBA" id="ARBA00022801"/>
    </source>
</evidence>
<evidence type="ECO:0000313" key="5">
    <source>
        <dbReference type="EMBL" id="EEC57920.1"/>
    </source>
</evidence>
<feature type="chain" id="PRO_5023259951" description="Germination protease" evidence="4">
    <location>
        <begin position="11"/>
        <end position="323"/>
    </location>
</feature>
<proteinExistence type="inferred from homology"/>
<comment type="function">
    <text evidence="4">Initiates the rapid degradation of small, acid-soluble proteins during spore germination.</text>
</comment>
<dbReference type="Pfam" id="PF03418">
    <property type="entry name" value="Peptidase_A25"/>
    <property type="match status" value="1"/>
</dbReference>
<sequence length="323" mass="34567">MLEEYKSRTDLALEANEQIKDEGKQSGIIVHENYDELSGLKITCIDITDSNGEKALGRKMGRYVTAENMELATADSDQQNYMADRLAGIMSGLIKSSVNTSAAPHDRIKILVVGLGNKEVTPDSLGPLVTEYVSVLDYGDDEPAGDAHIRMTAIAPGVMAQTGMETAVIVRGIVASSRPDVVIAIDALAARSSARLNTTVQLSDRGINPGSGVGNHRMGLTRESVGVPVIAVGIPTVIEAATIVHDAIVNFTKAFSGSDIMGTMNDVMDSMTEKERRALMLELIAPSMSTMYVTPRDVDAAVQRTAYIVARALDRLPDIMTTV</sequence>
<dbReference type="EC" id="3.4.24.78" evidence="4"/>
<evidence type="ECO:0000256" key="1">
    <source>
        <dbReference type="ARBA" id="ARBA00022670"/>
    </source>
</evidence>
<evidence type="ECO:0000256" key="4">
    <source>
        <dbReference type="HAMAP-Rule" id="MF_00626"/>
    </source>
</evidence>
<reference evidence="5 6" key="1">
    <citation type="submission" date="2008-11" db="EMBL/GenBank/DDBJ databases">
        <title>Draft genome sequence of Bacteroides pectinophilus (ATCC 43243).</title>
        <authorList>
            <person name="Sudarsanam P."/>
            <person name="Ley R."/>
            <person name="Guruge J."/>
            <person name="Turnbaugh P.J."/>
            <person name="Mahowald M."/>
            <person name="Liep D."/>
            <person name="Gordon J."/>
        </authorList>
    </citation>
    <scope>NUCLEOTIDE SEQUENCE [LARGE SCALE GENOMIC DNA]</scope>
    <source>
        <strain evidence="5 6">ATCC 43243</strain>
    </source>
</reference>
<dbReference type="GO" id="GO:0006508">
    <property type="term" value="P:proteolysis"/>
    <property type="evidence" value="ECO:0007669"/>
    <property type="project" value="UniProtKB-UniRule"/>
</dbReference>
<dbReference type="Gene3D" id="3.40.50.1450">
    <property type="entry name" value="HybD-like"/>
    <property type="match status" value="1"/>
</dbReference>
<dbReference type="Proteomes" id="UP000003136">
    <property type="component" value="Unassembled WGS sequence"/>
</dbReference>
<dbReference type="GO" id="GO:0004222">
    <property type="term" value="F:metalloendopeptidase activity"/>
    <property type="evidence" value="ECO:0007669"/>
    <property type="project" value="UniProtKB-UniRule"/>
</dbReference>
<dbReference type="HOGENOM" id="CLU_055087_1_0_9"/>
<dbReference type="STRING" id="483218.BACPEC_00905"/>
<gene>
    <name evidence="4" type="primary">gpr</name>
    <name evidence="5" type="ORF">BACPEC_00905</name>
</gene>
<dbReference type="AlphaFoldDB" id="B7AQE8"/>
<dbReference type="HAMAP" id="MF_00626">
    <property type="entry name" value="Germination_prot"/>
    <property type="match status" value="1"/>
</dbReference>
<feature type="propeptide" id="PRO_5005038878" evidence="4">
    <location>
        <begin position="1"/>
        <end position="10"/>
    </location>
</feature>
<keyword evidence="1 4" id="KW-0645">Protease</keyword>
<dbReference type="InterPro" id="IPR023430">
    <property type="entry name" value="Pept_HybD-like_dom_sf"/>
</dbReference>
<keyword evidence="3 4" id="KW-0865">Zymogen</keyword>
<protein>
    <recommendedName>
        <fullName evidence="4">Germination protease</fullName>
        <ecNumber evidence="4">3.4.24.78</ecNumber>
    </recommendedName>
    <alternativeName>
        <fullName evidence="4">GPR endopeptidase</fullName>
    </alternativeName>
    <alternativeName>
        <fullName evidence="4">Germination proteinase</fullName>
    </alternativeName>
    <alternativeName>
        <fullName evidence="4">Spore protease</fullName>
    </alternativeName>
</protein>
<dbReference type="SUPFAM" id="SSF53163">
    <property type="entry name" value="HybD-like"/>
    <property type="match status" value="1"/>
</dbReference>
<accession>B7AQE8</accession>
<dbReference type="NCBIfam" id="TIGR01441">
    <property type="entry name" value="GPR"/>
    <property type="match status" value="1"/>
</dbReference>
<comment type="caution">
    <text evidence="5">The sequence shown here is derived from an EMBL/GenBank/DDBJ whole genome shotgun (WGS) entry which is preliminary data.</text>
</comment>
<reference evidence="5 6" key="2">
    <citation type="submission" date="2008-11" db="EMBL/GenBank/DDBJ databases">
        <authorList>
            <person name="Fulton L."/>
            <person name="Clifton S."/>
            <person name="Fulton B."/>
            <person name="Xu J."/>
            <person name="Minx P."/>
            <person name="Pepin K.H."/>
            <person name="Johnson M."/>
            <person name="Bhonagiri V."/>
            <person name="Nash W.E."/>
            <person name="Mardis E.R."/>
            <person name="Wilson R.K."/>
        </authorList>
    </citation>
    <scope>NUCLEOTIDE SEQUENCE [LARGE SCALE GENOMIC DNA]</scope>
    <source>
        <strain evidence="5 6">ATCC 43243</strain>
    </source>
</reference>
<organism evidence="5 6">
    <name type="scientific">[Bacteroides] pectinophilus ATCC 43243</name>
    <dbReference type="NCBI Taxonomy" id="483218"/>
    <lineage>
        <taxon>Bacteria</taxon>
        <taxon>Bacillati</taxon>
        <taxon>Bacillota</taxon>
        <taxon>Clostridia</taxon>
        <taxon>Eubacteriales</taxon>
    </lineage>
</organism>
<keyword evidence="2 4" id="KW-0378">Hydrolase</keyword>
<evidence type="ECO:0000256" key="3">
    <source>
        <dbReference type="ARBA" id="ARBA00023145"/>
    </source>
</evidence>
<name>B7AQE8_9FIRM</name>
<comment type="catalytic activity">
    <reaction evidence="4">
        <text>Endopeptidase action with P4 Glu or Asp, P1 preferably Glu &gt; Asp, P1' hydrophobic and P2' Ala.</text>
        <dbReference type="EC" id="3.4.24.78"/>
    </reaction>
</comment>
<comment type="PTM">
    <text evidence="4">Autoproteolytically processed. The inactive tetrameric zymogen termed p46 autoprocesses to a smaller form termed p41, which is active only during spore germination.</text>
</comment>
<evidence type="ECO:0000313" key="6">
    <source>
        <dbReference type="Proteomes" id="UP000003136"/>
    </source>
</evidence>
<dbReference type="eggNOG" id="COG0680">
    <property type="taxonomic scope" value="Bacteria"/>
</dbReference>
<dbReference type="InterPro" id="IPR005080">
    <property type="entry name" value="Peptidase_A25"/>
</dbReference>
<dbReference type="MEROPS" id="A25.001"/>